<organism evidence="1 2">
    <name type="scientific">Thelephora ganbajun</name>
    <name type="common">Ganba fungus</name>
    <dbReference type="NCBI Taxonomy" id="370292"/>
    <lineage>
        <taxon>Eukaryota</taxon>
        <taxon>Fungi</taxon>
        <taxon>Dikarya</taxon>
        <taxon>Basidiomycota</taxon>
        <taxon>Agaricomycotina</taxon>
        <taxon>Agaricomycetes</taxon>
        <taxon>Thelephorales</taxon>
        <taxon>Thelephoraceae</taxon>
        <taxon>Thelephora</taxon>
    </lineage>
</organism>
<reference evidence="1" key="2">
    <citation type="journal article" date="2020" name="Nat. Commun.">
        <title>Large-scale genome sequencing of mycorrhizal fungi provides insights into the early evolution of symbiotic traits.</title>
        <authorList>
            <person name="Miyauchi S."/>
            <person name="Kiss E."/>
            <person name="Kuo A."/>
            <person name="Drula E."/>
            <person name="Kohler A."/>
            <person name="Sanchez-Garcia M."/>
            <person name="Morin E."/>
            <person name="Andreopoulos B."/>
            <person name="Barry K.W."/>
            <person name="Bonito G."/>
            <person name="Buee M."/>
            <person name="Carver A."/>
            <person name="Chen C."/>
            <person name="Cichocki N."/>
            <person name="Clum A."/>
            <person name="Culley D."/>
            <person name="Crous P.W."/>
            <person name="Fauchery L."/>
            <person name="Girlanda M."/>
            <person name="Hayes R.D."/>
            <person name="Keri Z."/>
            <person name="LaButti K."/>
            <person name="Lipzen A."/>
            <person name="Lombard V."/>
            <person name="Magnuson J."/>
            <person name="Maillard F."/>
            <person name="Murat C."/>
            <person name="Nolan M."/>
            <person name="Ohm R.A."/>
            <person name="Pangilinan J."/>
            <person name="Pereira M.F."/>
            <person name="Perotto S."/>
            <person name="Peter M."/>
            <person name="Pfister S."/>
            <person name="Riley R."/>
            <person name="Sitrit Y."/>
            <person name="Stielow J.B."/>
            <person name="Szollosi G."/>
            <person name="Zifcakova L."/>
            <person name="Stursova M."/>
            <person name="Spatafora J.W."/>
            <person name="Tedersoo L."/>
            <person name="Vaario L.M."/>
            <person name="Yamada A."/>
            <person name="Yan M."/>
            <person name="Wang P."/>
            <person name="Xu J."/>
            <person name="Bruns T."/>
            <person name="Baldrian P."/>
            <person name="Vilgalys R."/>
            <person name="Dunand C."/>
            <person name="Henrissat B."/>
            <person name="Grigoriev I.V."/>
            <person name="Hibbett D."/>
            <person name="Nagy L.G."/>
            <person name="Martin F.M."/>
        </authorList>
    </citation>
    <scope>NUCLEOTIDE SEQUENCE</scope>
    <source>
        <strain evidence="1">P2</strain>
    </source>
</reference>
<reference evidence="1" key="1">
    <citation type="submission" date="2019-10" db="EMBL/GenBank/DDBJ databases">
        <authorList>
            <consortium name="DOE Joint Genome Institute"/>
            <person name="Kuo A."/>
            <person name="Miyauchi S."/>
            <person name="Kiss E."/>
            <person name="Drula E."/>
            <person name="Kohler A."/>
            <person name="Sanchez-Garcia M."/>
            <person name="Andreopoulos B."/>
            <person name="Barry K.W."/>
            <person name="Bonito G."/>
            <person name="Buee M."/>
            <person name="Carver A."/>
            <person name="Chen C."/>
            <person name="Cichocki N."/>
            <person name="Clum A."/>
            <person name="Culley D."/>
            <person name="Crous P.W."/>
            <person name="Fauchery L."/>
            <person name="Girlanda M."/>
            <person name="Hayes R."/>
            <person name="Keri Z."/>
            <person name="Labutti K."/>
            <person name="Lipzen A."/>
            <person name="Lombard V."/>
            <person name="Magnuson J."/>
            <person name="Maillard F."/>
            <person name="Morin E."/>
            <person name="Murat C."/>
            <person name="Nolan M."/>
            <person name="Ohm R."/>
            <person name="Pangilinan J."/>
            <person name="Pereira M."/>
            <person name="Perotto S."/>
            <person name="Peter M."/>
            <person name="Riley R."/>
            <person name="Sitrit Y."/>
            <person name="Stielow B."/>
            <person name="Szollosi G."/>
            <person name="Zifcakova L."/>
            <person name="Stursova M."/>
            <person name="Spatafora J.W."/>
            <person name="Tedersoo L."/>
            <person name="Vaario L.-M."/>
            <person name="Yamada A."/>
            <person name="Yan M."/>
            <person name="Wang P."/>
            <person name="Xu J."/>
            <person name="Bruns T."/>
            <person name="Baldrian P."/>
            <person name="Vilgalys R."/>
            <person name="Henrissat B."/>
            <person name="Grigoriev I.V."/>
            <person name="Hibbett D."/>
            <person name="Nagy L.G."/>
            <person name="Martin F.M."/>
        </authorList>
    </citation>
    <scope>NUCLEOTIDE SEQUENCE</scope>
    <source>
        <strain evidence="1">P2</strain>
    </source>
</reference>
<name>A0ACB6ZT50_THEGA</name>
<proteinExistence type="predicted"/>
<keyword evidence="2" id="KW-1185">Reference proteome</keyword>
<evidence type="ECO:0000313" key="1">
    <source>
        <dbReference type="EMBL" id="KAF9652306.1"/>
    </source>
</evidence>
<protein>
    <submittedName>
        <fullName evidence="1">Uncharacterized protein</fullName>
    </submittedName>
</protein>
<comment type="caution">
    <text evidence="1">The sequence shown here is derived from an EMBL/GenBank/DDBJ whole genome shotgun (WGS) entry which is preliminary data.</text>
</comment>
<sequence>MATPTKFRRGWDPDIYIRNLWWSATLTARHSIITPLLPHDLVAMCYYRPIVFECPACRNVVSRGGEDRECKDYIQTRDREMARMQKWREGSRERAPPTPFIFGWCQKYGKTEKNQVTVVSEMACELCLDAGWSGENNHPSPSDSEASTSLMHNRWLSPEVRAPLTPLTSIEDELDNDKMELDFPVQDTPANSKGRPVRQSERIRAREEKKAGLAAAQNRTTEPEMRGRPTSARRKQ</sequence>
<gene>
    <name evidence="1" type="ORF">BDM02DRAFT_3109301</name>
</gene>
<evidence type="ECO:0000313" key="2">
    <source>
        <dbReference type="Proteomes" id="UP000886501"/>
    </source>
</evidence>
<dbReference type="Proteomes" id="UP000886501">
    <property type="component" value="Unassembled WGS sequence"/>
</dbReference>
<accession>A0ACB6ZT50</accession>
<dbReference type="EMBL" id="MU117969">
    <property type="protein sequence ID" value="KAF9652306.1"/>
    <property type="molecule type" value="Genomic_DNA"/>
</dbReference>